<dbReference type="PANTHER" id="PTHR13887:SF14">
    <property type="entry name" value="DISULFIDE BOND FORMATION PROTEIN D"/>
    <property type="match status" value="1"/>
</dbReference>
<evidence type="ECO:0000256" key="4">
    <source>
        <dbReference type="ARBA" id="ARBA00023157"/>
    </source>
</evidence>
<feature type="transmembrane region" description="Helical" evidence="6">
    <location>
        <begin position="7"/>
        <end position="25"/>
    </location>
</feature>
<evidence type="ECO:0000259" key="7">
    <source>
        <dbReference type="PROSITE" id="PS51352"/>
    </source>
</evidence>
<dbReference type="PANTHER" id="PTHR13887">
    <property type="entry name" value="GLUTATHIONE S-TRANSFERASE KAPPA"/>
    <property type="match status" value="1"/>
</dbReference>
<dbReference type="EMBL" id="VMFD01000045">
    <property type="protein sequence ID" value="TSC65397.1"/>
    <property type="molecule type" value="Genomic_DNA"/>
</dbReference>
<gene>
    <name evidence="8" type="ORF">CEO22_493</name>
</gene>
<dbReference type="PROSITE" id="PS51352">
    <property type="entry name" value="THIOREDOXIN_2"/>
    <property type="match status" value="1"/>
</dbReference>
<dbReference type="InterPro" id="IPR013766">
    <property type="entry name" value="Thioredoxin_domain"/>
</dbReference>
<keyword evidence="4" id="KW-1015">Disulfide bond</keyword>
<dbReference type="Proteomes" id="UP000316253">
    <property type="component" value="Unassembled WGS sequence"/>
</dbReference>
<evidence type="ECO:0000313" key="8">
    <source>
        <dbReference type="EMBL" id="TSC65397.1"/>
    </source>
</evidence>
<evidence type="ECO:0000256" key="1">
    <source>
        <dbReference type="ARBA" id="ARBA00005791"/>
    </source>
</evidence>
<comment type="similarity">
    <text evidence="1">Belongs to the thioredoxin family. DsbA subfamily.</text>
</comment>
<evidence type="ECO:0000256" key="6">
    <source>
        <dbReference type="SAM" id="Phobius"/>
    </source>
</evidence>
<keyword evidence="3" id="KW-0560">Oxidoreductase</keyword>
<protein>
    <submittedName>
        <fullName evidence="8">Na(+)/H(+) antiporter NhaA</fullName>
    </submittedName>
</protein>
<dbReference type="Gene3D" id="3.40.30.10">
    <property type="entry name" value="Glutaredoxin"/>
    <property type="match status" value="1"/>
</dbReference>
<keyword evidence="6" id="KW-0812">Transmembrane</keyword>
<comment type="caution">
    <text evidence="8">The sequence shown here is derived from an EMBL/GenBank/DDBJ whole genome shotgun (WGS) entry which is preliminary data.</text>
</comment>
<feature type="domain" description="Thioredoxin" evidence="7">
    <location>
        <begin position="26"/>
        <end position="215"/>
    </location>
</feature>
<name>A0A554JAL3_9BACT</name>
<reference evidence="8 9" key="1">
    <citation type="submission" date="2017-08" db="EMBL/GenBank/DDBJ databases">
        <title>Mechanisms for carbon and nitrogen cycling indicate functional differentiation within the Candidate Phyla Radiation.</title>
        <authorList>
            <person name="Danczak R.E."/>
            <person name="Johnston M.D."/>
            <person name="Kenah C."/>
            <person name="Slattery M."/>
            <person name="Wrighton K.C."/>
            <person name="Wilkins M.J."/>
        </authorList>
    </citation>
    <scope>NUCLEOTIDE SEQUENCE [LARGE SCALE GENOMIC DNA]</scope>
    <source>
        <strain evidence="8">Gr01-1014_85</strain>
    </source>
</reference>
<dbReference type="GO" id="GO:0016491">
    <property type="term" value="F:oxidoreductase activity"/>
    <property type="evidence" value="ECO:0007669"/>
    <property type="project" value="UniProtKB-KW"/>
</dbReference>
<keyword evidence="5" id="KW-0676">Redox-active center</keyword>
<sequence length="215" mass="23501">MTTETKIISLISLVSIALLIGFVWLSTANAPLPKIEPQTIEKPEIVDSQSQRLLPDAPVQLVEFGDFQCPACGATHPVIKQLQAHFGSRLGFVYRHYPLDGIHPHADSAALASQAAANQGKFFEYHDLLFAKQNNWNTAPSIKKKLLAYAEELGLDLDKFKADLVAPATRERVAFDKGTAVALGLTGTPSLFINGERYQGELTFEALKTAIEAIK</sequence>
<proteinExistence type="inferred from homology"/>
<accession>A0A554JAL3</accession>
<evidence type="ECO:0000256" key="5">
    <source>
        <dbReference type="ARBA" id="ARBA00023284"/>
    </source>
</evidence>
<organism evidence="8 9">
    <name type="scientific">Candidatus Berkelbacteria bacterium Gr01-1014_85</name>
    <dbReference type="NCBI Taxonomy" id="2017150"/>
    <lineage>
        <taxon>Bacteria</taxon>
        <taxon>Candidatus Berkelbacteria</taxon>
    </lineage>
</organism>
<keyword evidence="2" id="KW-0732">Signal</keyword>
<keyword evidence="6" id="KW-1133">Transmembrane helix</keyword>
<evidence type="ECO:0000256" key="2">
    <source>
        <dbReference type="ARBA" id="ARBA00022729"/>
    </source>
</evidence>
<dbReference type="InterPro" id="IPR012336">
    <property type="entry name" value="Thioredoxin-like_fold"/>
</dbReference>
<dbReference type="Pfam" id="PF13462">
    <property type="entry name" value="Thioredoxin_4"/>
    <property type="match status" value="1"/>
</dbReference>
<dbReference type="SUPFAM" id="SSF52833">
    <property type="entry name" value="Thioredoxin-like"/>
    <property type="match status" value="1"/>
</dbReference>
<keyword evidence="6" id="KW-0472">Membrane</keyword>
<evidence type="ECO:0000313" key="9">
    <source>
        <dbReference type="Proteomes" id="UP000316253"/>
    </source>
</evidence>
<evidence type="ECO:0000256" key="3">
    <source>
        <dbReference type="ARBA" id="ARBA00023002"/>
    </source>
</evidence>
<dbReference type="AlphaFoldDB" id="A0A554JAL3"/>
<dbReference type="InterPro" id="IPR036249">
    <property type="entry name" value="Thioredoxin-like_sf"/>
</dbReference>